<dbReference type="EMBL" id="JBBUTG010000003">
    <property type="protein sequence ID" value="MEK8030655.1"/>
    <property type="molecule type" value="Genomic_DNA"/>
</dbReference>
<dbReference type="RefSeq" id="WP_341425015.1">
    <property type="nucleotide sequence ID" value="NZ_JBBUTG010000003.1"/>
</dbReference>
<dbReference type="Pfam" id="PF03567">
    <property type="entry name" value="Sulfotransfer_2"/>
    <property type="match status" value="1"/>
</dbReference>
<keyword evidence="9" id="KW-1185">Reference proteome</keyword>
<evidence type="ECO:0000256" key="6">
    <source>
        <dbReference type="ARBA" id="ARBA00023136"/>
    </source>
</evidence>
<dbReference type="Proteomes" id="UP001371218">
    <property type="component" value="Unassembled WGS sequence"/>
</dbReference>
<proteinExistence type="predicted"/>
<evidence type="ECO:0000256" key="7">
    <source>
        <dbReference type="ARBA" id="ARBA00023180"/>
    </source>
</evidence>
<dbReference type="PANTHER" id="PTHR12137:SF54">
    <property type="entry name" value="CARBOHYDRATE SULFOTRANSFERASE"/>
    <property type="match status" value="1"/>
</dbReference>
<name>A0ABU9BL12_9BURK</name>
<keyword evidence="4" id="KW-1133">Transmembrane helix</keyword>
<evidence type="ECO:0000313" key="9">
    <source>
        <dbReference type="Proteomes" id="UP001371218"/>
    </source>
</evidence>
<evidence type="ECO:0000256" key="4">
    <source>
        <dbReference type="ARBA" id="ARBA00022989"/>
    </source>
</evidence>
<reference evidence="8 9" key="1">
    <citation type="submission" date="2024-04" db="EMBL/GenBank/DDBJ databases">
        <title>Novel species of the genus Ideonella isolated from streams.</title>
        <authorList>
            <person name="Lu H."/>
        </authorList>
    </citation>
    <scope>NUCLEOTIDE SEQUENCE [LARGE SCALE GENOMIC DNA]</scope>
    <source>
        <strain evidence="8 9">DXS29W</strain>
    </source>
</reference>
<evidence type="ECO:0000256" key="1">
    <source>
        <dbReference type="ARBA" id="ARBA00004323"/>
    </source>
</evidence>
<dbReference type="PANTHER" id="PTHR12137">
    <property type="entry name" value="CARBOHYDRATE SULFOTRANSFERASE"/>
    <property type="match status" value="1"/>
</dbReference>
<comment type="subcellular location">
    <subcellularLocation>
        <location evidence="1">Golgi apparatus membrane</location>
        <topology evidence="1">Single-pass type II membrane protein</topology>
    </subcellularLocation>
</comment>
<evidence type="ECO:0000256" key="3">
    <source>
        <dbReference type="ARBA" id="ARBA00022692"/>
    </source>
</evidence>
<dbReference type="Gene3D" id="3.40.50.300">
    <property type="entry name" value="P-loop containing nucleotide triphosphate hydrolases"/>
    <property type="match status" value="1"/>
</dbReference>
<accession>A0ABU9BL12</accession>
<evidence type="ECO:0000256" key="2">
    <source>
        <dbReference type="ARBA" id="ARBA00022679"/>
    </source>
</evidence>
<keyword evidence="6" id="KW-0472">Membrane</keyword>
<sequence>MIVNHTHKFIFVHVPKSAGTSVTELFSQYSSYRDLEVGGTILGEVLQNEFKKRFGLTKHATAGEIRAIVGPEVWGTYYSFGIVRNPYARAQSTFHFMKRWRGNKEMDRLKFIENMPDFKSFALSPKLKRKQYHRLLWSQTQWLCDEDGKLAVSQVGKLESLDADLQRIQEAIPGLPERPKQALAAPKRNKSEADDQALQQLLSDEPEVEEALYEAYKDDFETFGYPRFKA</sequence>
<dbReference type="SUPFAM" id="SSF52540">
    <property type="entry name" value="P-loop containing nucleoside triphosphate hydrolases"/>
    <property type="match status" value="1"/>
</dbReference>
<organism evidence="8 9">
    <name type="scientific">Ideonella lacteola</name>
    <dbReference type="NCBI Taxonomy" id="2984193"/>
    <lineage>
        <taxon>Bacteria</taxon>
        <taxon>Pseudomonadati</taxon>
        <taxon>Pseudomonadota</taxon>
        <taxon>Betaproteobacteria</taxon>
        <taxon>Burkholderiales</taxon>
        <taxon>Sphaerotilaceae</taxon>
        <taxon>Ideonella</taxon>
    </lineage>
</organism>
<dbReference type="InterPro" id="IPR018011">
    <property type="entry name" value="Carb_sulfotrans_8-10"/>
</dbReference>
<protein>
    <submittedName>
        <fullName evidence="8">Sulfotransferase family protein</fullName>
    </submittedName>
</protein>
<evidence type="ECO:0000256" key="5">
    <source>
        <dbReference type="ARBA" id="ARBA00023034"/>
    </source>
</evidence>
<keyword evidence="2" id="KW-0808">Transferase</keyword>
<comment type="caution">
    <text evidence="8">The sequence shown here is derived from an EMBL/GenBank/DDBJ whole genome shotgun (WGS) entry which is preliminary data.</text>
</comment>
<keyword evidence="5" id="KW-0333">Golgi apparatus</keyword>
<keyword evidence="3" id="KW-0812">Transmembrane</keyword>
<dbReference type="InterPro" id="IPR005331">
    <property type="entry name" value="Sulfotransferase"/>
</dbReference>
<dbReference type="InterPro" id="IPR027417">
    <property type="entry name" value="P-loop_NTPase"/>
</dbReference>
<evidence type="ECO:0000313" key="8">
    <source>
        <dbReference type="EMBL" id="MEK8030655.1"/>
    </source>
</evidence>
<gene>
    <name evidence="8" type="ORF">AACH06_07430</name>
</gene>
<keyword evidence="7" id="KW-0325">Glycoprotein</keyword>